<dbReference type="InterPro" id="IPR009057">
    <property type="entry name" value="Homeodomain-like_sf"/>
</dbReference>
<reference evidence="5 6" key="1">
    <citation type="submission" date="2020-10" db="EMBL/GenBank/DDBJ databases">
        <title>The genome sequence of Chitinilyticum litopenaei 4Y14.</title>
        <authorList>
            <person name="Liu Y."/>
        </authorList>
    </citation>
    <scope>NUCLEOTIDE SEQUENCE [LARGE SCALE GENOMIC DNA]</scope>
    <source>
        <strain evidence="5 6">4Y14</strain>
    </source>
</reference>
<dbReference type="SUPFAM" id="SSF46689">
    <property type="entry name" value="Homeodomain-like"/>
    <property type="match status" value="2"/>
</dbReference>
<dbReference type="Proteomes" id="UP000604481">
    <property type="component" value="Unassembled WGS sequence"/>
</dbReference>
<dbReference type="PROSITE" id="PS00041">
    <property type="entry name" value="HTH_ARAC_FAMILY_1"/>
    <property type="match status" value="1"/>
</dbReference>
<dbReference type="AlphaFoldDB" id="A0A8J7FG34"/>
<proteinExistence type="predicted"/>
<dbReference type="PRINTS" id="PR00032">
    <property type="entry name" value="HTHARAC"/>
</dbReference>
<evidence type="ECO:0000256" key="1">
    <source>
        <dbReference type="ARBA" id="ARBA00023015"/>
    </source>
</evidence>
<dbReference type="SUPFAM" id="SSF55136">
    <property type="entry name" value="Probable bacterial effector-binding domain"/>
    <property type="match status" value="1"/>
</dbReference>
<feature type="domain" description="HTH araC/xylS-type" evidence="4">
    <location>
        <begin position="13"/>
        <end position="112"/>
    </location>
</feature>
<sequence length="303" mass="35114">MNDASRYRLTRLFRVLTHIDGRLGESMSLDELAGVACYSPYHFDRIFLRYRGISPAEHVRRRRLMRAAHRLRHEPECPIGEIAHDCGYSNQANFSRAFQQHFGMSPRTWRKGGWHDYMLRQVASYTPDIREQHADFEAQLERQPGLRATLASRITVRQLPMMRTLSRQMVGRLGYELVQACEEYTAECQQAGGLDDGALFVGSFLDDPGFTGRADFIYEFGLVEPQPVAAPAMTHEYLLPGGRYACLDWEGEMPWMRWMYEDWLDRHPDWTMDSRRPHLEFHRFSAQGSAGGTLAIPIMRKHV</sequence>
<evidence type="ECO:0000313" key="5">
    <source>
        <dbReference type="EMBL" id="MBE9608425.1"/>
    </source>
</evidence>
<dbReference type="EMBL" id="JADFUA010000001">
    <property type="protein sequence ID" value="MBE9608425.1"/>
    <property type="molecule type" value="Genomic_DNA"/>
</dbReference>
<dbReference type="GO" id="GO:0043565">
    <property type="term" value="F:sequence-specific DNA binding"/>
    <property type="evidence" value="ECO:0007669"/>
    <property type="project" value="InterPro"/>
</dbReference>
<organism evidence="5 6">
    <name type="scientific">Chitinilyticum piscinae</name>
    <dbReference type="NCBI Taxonomy" id="2866724"/>
    <lineage>
        <taxon>Bacteria</taxon>
        <taxon>Pseudomonadati</taxon>
        <taxon>Pseudomonadota</taxon>
        <taxon>Betaproteobacteria</taxon>
        <taxon>Neisseriales</taxon>
        <taxon>Chitinibacteraceae</taxon>
        <taxon>Chitinilyticum</taxon>
    </lineage>
</organism>
<dbReference type="PANTHER" id="PTHR40055:SF1">
    <property type="entry name" value="TRANSCRIPTIONAL REGULATOR YGIV-RELATED"/>
    <property type="match status" value="1"/>
</dbReference>
<evidence type="ECO:0000313" key="6">
    <source>
        <dbReference type="Proteomes" id="UP000604481"/>
    </source>
</evidence>
<dbReference type="PANTHER" id="PTHR40055">
    <property type="entry name" value="TRANSCRIPTIONAL REGULATOR YGIV-RELATED"/>
    <property type="match status" value="1"/>
</dbReference>
<dbReference type="SMART" id="SM00342">
    <property type="entry name" value="HTH_ARAC"/>
    <property type="match status" value="1"/>
</dbReference>
<evidence type="ECO:0000256" key="3">
    <source>
        <dbReference type="ARBA" id="ARBA00023163"/>
    </source>
</evidence>
<dbReference type="InterPro" id="IPR020449">
    <property type="entry name" value="Tscrpt_reg_AraC-type_HTH"/>
</dbReference>
<dbReference type="Pfam" id="PF12833">
    <property type="entry name" value="HTH_18"/>
    <property type="match status" value="1"/>
</dbReference>
<evidence type="ECO:0000256" key="2">
    <source>
        <dbReference type="ARBA" id="ARBA00023125"/>
    </source>
</evidence>
<evidence type="ECO:0000259" key="4">
    <source>
        <dbReference type="PROSITE" id="PS01124"/>
    </source>
</evidence>
<keyword evidence="2" id="KW-0238">DNA-binding</keyword>
<dbReference type="GO" id="GO:0003700">
    <property type="term" value="F:DNA-binding transcription factor activity"/>
    <property type="evidence" value="ECO:0007669"/>
    <property type="project" value="InterPro"/>
</dbReference>
<keyword evidence="6" id="KW-1185">Reference proteome</keyword>
<dbReference type="PROSITE" id="PS01124">
    <property type="entry name" value="HTH_ARAC_FAMILY_2"/>
    <property type="match status" value="1"/>
</dbReference>
<gene>
    <name evidence="5" type="ORF">INR99_03600</name>
</gene>
<dbReference type="InterPro" id="IPR050908">
    <property type="entry name" value="SmbC-like"/>
</dbReference>
<dbReference type="Gene3D" id="3.20.80.10">
    <property type="entry name" value="Regulatory factor, effector binding domain"/>
    <property type="match status" value="1"/>
</dbReference>
<dbReference type="RefSeq" id="WP_194114912.1">
    <property type="nucleotide sequence ID" value="NZ_JADFUA010000001.1"/>
</dbReference>
<name>A0A8J7FG34_9NEIS</name>
<dbReference type="InterPro" id="IPR018062">
    <property type="entry name" value="HTH_AraC-typ_CS"/>
</dbReference>
<comment type="caution">
    <text evidence="5">The sequence shown here is derived from an EMBL/GenBank/DDBJ whole genome shotgun (WGS) entry which is preliminary data.</text>
</comment>
<keyword evidence="3" id="KW-0804">Transcription</keyword>
<accession>A0A8J7FG34</accession>
<dbReference type="InterPro" id="IPR011256">
    <property type="entry name" value="Reg_factor_effector_dom_sf"/>
</dbReference>
<keyword evidence="1" id="KW-0805">Transcription regulation</keyword>
<protein>
    <submittedName>
        <fullName evidence="5">Helix-turn-helix domain-containing protein</fullName>
    </submittedName>
</protein>
<dbReference type="Gene3D" id="1.10.10.60">
    <property type="entry name" value="Homeodomain-like"/>
    <property type="match status" value="2"/>
</dbReference>
<dbReference type="InterPro" id="IPR018060">
    <property type="entry name" value="HTH_AraC"/>
</dbReference>